<dbReference type="OrthoDB" id="3680727at2"/>
<organism evidence="1 2">
    <name type="scientific">Amycolatopsis sacchari</name>
    <dbReference type="NCBI Taxonomy" id="115433"/>
    <lineage>
        <taxon>Bacteria</taxon>
        <taxon>Bacillati</taxon>
        <taxon>Actinomycetota</taxon>
        <taxon>Actinomycetes</taxon>
        <taxon>Pseudonocardiales</taxon>
        <taxon>Pseudonocardiaceae</taxon>
        <taxon>Amycolatopsis</taxon>
    </lineage>
</organism>
<dbReference type="Proteomes" id="UP000199025">
    <property type="component" value="Unassembled WGS sequence"/>
</dbReference>
<reference evidence="1 2" key="1">
    <citation type="submission" date="2016-10" db="EMBL/GenBank/DDBJ databases">
        <authorList>
            <person name="de Groot N.N."/>
        </authorList>
    </citation>
    <scope>NUCLEOTIDE SEQUENCE [LARGE SCALE GENOMIC DNA]</scope>
    <source>
        <strain evidence="1 2">DSM 44468</strain>
    </source>
</reference>
<protein>
    <submittedName>
        <fullName evidence="1">Uncharacterized protein</fullName>
    </submittedName>
</protein>
<dbReference type="RefSeq" id="WP_143249882.1">
    <property type="nucleotide sequence ID" value="NZ_CBDQZW010000045.1"/>
</dbReference>
<accession>A0A1I3V1Y5</accession>
<proteinExistence type="predicted"/>
<dbReference type="AlphaFoldDB" id="A0A1I3V1Y5"/>
<name>A0A1I3V1Y5_9PSEU</name>
<dbReference type="EMBL" id="FORP01000010">
    <property type="protein sequence ID" value="SFJ88177.1"/>
    <property type="molecule type" value="Genomic_DNA"/>
</dbReference>
<gene>
    <name evidence="1" type="ORF">SAMN05421835_11045</name>
</gene>
<sequence length="234" mass="26166">MRMHVHMQLRPEAGEAAMVPDLPANPLSIELSLSHRRFWWQIDDEDEQPEQWHASADISPLDVCPDELRHVGDISLVIADLTKERNLLDSVVLGEWALEFIAETVIDPDEGKLHPELDKEISPGPARMVILRRVELVEAWRGHGLGAALIASALRILAPDARLGASRVSPLDFPCPGDRVAAELASVRAGAMLERVGFRRWNGVHVVDLRDPALLDARMEILDQWWPESDSGER</sequence>
<keyword evidence="2" id="KW-1185">Reference proteome</keyword>
<evidence type="ECO:0000313" key="1">
    <source>
        <dbReference type="EMBL" id="SFJ88177.1"/>
    </source>
</evidence>
<evidence type="ECO:0000313" key="2">
    <source>
        <dbReference type="Proteomes" id="UP000199025"/>
    </source>
</evidence>